<evidence type="ECO:0000256" key="1">
    <source>
        <dbReference type="ARBA" id="ARBA00004196"/>
    </source>
</evidence>
<keyword evidence="4" id="KW-0479">Metal-binding</keyword>
<keyword evidence="3 6" id="KW-0813">Transport</keyword>
<dbReference type="PANTHER" id="PTHR42953">
    <property type="entry name" value="HIGH-AFFINITY ZINC UPTAKE SYSTEM PROTEIN ZNUA-RELATED"/>
    <property type="match status" value="1"/>
</dbReference>
<dbReference type="InterPro" id="IPR006129">
    <property type="entry name" value="AdhesinB"/>
</dbReference>
<dbReference type="GO" id="GO:0030001">
    <property type="term" value="P:metal ion transport"/>
    <property type="evidence" value="ECO:0007669"/>
    <property type="project" value="InterPro"/>
</dbReference>
<evidence type="ECO:0000256" key="7">
    <source>
        <dbReference type="SAM" id="SignalP"/>
    </source>
</evidence>
<protein>
    <submittedName>
        <fullName evidence="8">Zinc/manganese transport system substrate-binding protein</fullName>
    </submittedName>
</protein>
<comment type="subcellular location">
    <subcellularLocation>
        <location evidence="1">Cell envelope</location>
    </subcellularLocation>
</comment>
<dbReference type="OrthoDB" id="9793396at2"/>
<dbReference type="PANTHER" id="PTHR42953:SF1">
    <property type="entry name" value="METAL-BINDING PROTEIN HI_0362-RELATED"/>
    <property type="match status" value="1"/>
</dbReference>
<dbReference type="RefSeq" id="WP_088562661.1">
    <property type="nucleotide sequence ID" value="NZ_FYEH01000015.1"/>
</dbReference>
<dbReference type="InterPro" id="IPR006128">
    <property type="entry name" value="Lipoprotein_PsaA-like"/>
</dbReference>
<dbReference type="GO" id="GO:0030313">
    <property type="term" value="C:cell envelope"/>
    <property type="evidence" value="ECO:0007669"/>
    <property type="project" value="UniProtKB-SubCell"/>
</dbReference>
<dbReference type="AlphaFoldDB" id="A0A212RVS2"/>
<gene>
    <name evidence="8" type="ORF">SAMN07250955_11579</name>
</gene>
<accession>A0A212RVS2</accession>
<name>A0A212RVS2_9PROT</name>
<dbReference type="InterPro" id="IPR006127">
    <property type="entry name" value="ZnuA-like"/>
</dbReference>
<evidence type="ECO:0000256" key="5">
    <source>
        <dbReference type="ARBA" id="ARBA00022729"/>
    </source>
</evidence>
<proteinExistence type="inferred from homology"/>
<dbReference type="Proteomes" id="UP000197065">
    <property type="component" value="Unassembled WGS sequence"/>
</dbReference>
<evidence type="ECO:0000256" key="2">
    <source>
        <dbReference type="ARBA" id="ARBA00011028"/>
    </source>
</evidence>
<evidence type="ECO:0000313" key="8">
    <source>
        <dbReference type="EMBL" id="SNB76817.1"/>
    </source>
</evidence>
<dbReference type="SUPFAM" id="SSF53807">
    <property type="entry name" value="Helical backbone' metal receptor"/>
    <property type="match status" value="1"/>
</dbReference>
<evidence type="ECO:0000256" key="4">
    <source>
        <dbReference type="ARBA" id="ARBA00022723"/>
    </source>
</evidence>
<dbReference type="CDD" id="cd01137">
    <property type="entry name" value="PsaA"/>
    <property type="match status" value="1"/>
</dbReference>
<comment type="similarity">
    <text evidence="2 6">Belongs to the bacterial solute-binding protein 9 family.</text>
</comment>
<evidence type="ECO:0000256" key="3">
    <source>
        <dbReference type="ARBA" id="ARBA00022448"/>
    </source>
</evidence>
<dbReference type="EMBL" id="FYEH01000015">
    <property type="protein sequence ID" value="SNB76817.1"/>
    <property type="molecule type" value="Genomic_DNA"/>
</dbReference>
<dbReference type="GO" id="GO:0007155">
    <property type="term" value="P:cell adhesion"/>
    <property type="evidence" value="ECO:0007669"/>
    <property type="project" value="InterPro"/>
</dbReference>
<keyword evidence="9" id="KW-1185">Reference proteome</keyword>
<evidence type="ECO:0000313" key="9">
    <source>
        <dbReference type="Proteomes" id="UP000197065"/>
    </source>
</evidence>
<dbReference type="Pfam" id="PF01297">
    <property type="entry name" value="ZnuA"/>
    <property type="match status" value="1"/>
</dbReference>
<feature type="signal peptide" evidence="7">
    <location>
        <begin position="1"/>
        <end position="21"/>
    </location>
</feature>
<evidence type="ECO:0000256" key="6">
    <source>
        <dbReference type="RuleBase" id="RU003512"/>
    </source>
</evidence>
<organism evidence="8 9">
    <name type="scientific">Arboricoccus pini</name>
    <dbReference type="NCBI Taxonomy" id="1963835"/>
    <lineage>
        <taxon>Bacteria</taxon>
        <taxon>Pseudomonadati</taxon>
        <taxon>Pseudomonadota</taxon>
        <taxon>Alphaproteobacteria</taxon>
        <taxon>Geminicoccales</taxon>
        <taxon>Geminicoccaceae</taxon>
        <taxon>Arboricoccus</taxon>
    </lineage>
</organism>
<dbReference type="Gene3D" id="3.40.50.1980">
    <property type="entry name" value="Nitrogenase molybdenum iron protein domain"/>
    <property type="match status" value="2"/>
</dbReference>
<dbReference type="PRINTS" id="PR00691">
    <property type="entry name" value="ADHESINB"/>
</dbReference>
<reference evidence="8 9" key="1">
    <citation type="submission" date="2017-06" db="EMBL/GenBank/DDBJ databases">
        <authorList>
            <person name="Kim H.J."/>
            <person name="Triplett B.A."/>
        </authorList>
    </citation>
    <scope>NUCLEOTIDE SEQUENCE [LARGE SCALE GENOMIC DNA]</scope>
    <source>
        <strain evidence="8 9">B29T1</strain>
    </source>
</reference>
<sequence length="311" mass="33606">MVHFLNRHGLAGVCLAGAVFAAPMAEAREFKVVTSFTILGDMVQQIGGPHVEVTTLVGPNGDPHVYEPTPQDAEKLASADIVFVSGLGMEGWMDRLIKASGYKGKPVTLSTGIKTRQMDEEEEGGHDHGHGERELVTDPHAWNNPLNGIIYVQNIAKALTAADPEDAADINARAKDYEASLRQLDAWAAEAIAAVPKDRRKVITSHDAFGYMADRYGITFLSPEGFSTESEASAADVAALVDLMKRNHIKVVFMENSNDPRLVQQIAREAGGRLGGSLYPESLTGPEGPAPTYERLIRYNIETLKAGMLAP</sequence>
<feature type="chain" id="PRO_5012284482" evidence="7">
    <location>
        <begin position="22"/>
        <end position="311"/>
    </location>
</feature>
<dbReference type="GO" id="GO:0046872">
    <property type="term" value="F:metal ion binding"/>
    <property type="evidence" value="ECO:0007669"/>
    <property type="project" value="UniProtKB-KW"/>
</dbReference>
<dbReference type="PRINTS" id="PR00690">
    <property type="entry name" value="ADHESNFAMILY"/>
</dbReference>
<dbReference type="InterPro" id="IPR050492">
    <property type="entry name" value="Bact_metal-bind_prot9"/>
</dbReference>
<keyword evidence="5 7" id="KW-0732">Signal</keyword>